<proteinExistence type="inferred from homology"/>
<comment type="similarity">
    <text evidence="2 10">Belongs to the FliR/MopE/SpaR family.</text>
</comment>
<keyword evidence="11" id="KW-0282">Flagellum</keyword>
<dbReference type="PANTHER" id="PTHR30065:SF1">
    <property type="entry name" value="SURFACE PRESENTATION OF ANTIGENS PROTEIN SPAR"/>
    <property type="match status" value="1"/>
</dbReference>
<dbReference type="GO" id="GO:0005886">
    <property type="term" value="C:plasma membrane"/>
    <property type="evidence" value="ECO:0007669"/>
    <property type="project" value="UniProtKB-SubCell"/>
</dbReference>
<evidence type="ECO:0000313" key="11">
    <source>
        <dbReference type="EMBL" id="GER69032.1"/>
    </source>
</evidence>
<evidence type="ECO:0000256" key="8">
    <source>
        <dbReference type="ARBA" id="ARBA00023143"/>
    </source>
</evidence>
<evidence type="ECO:0000256" key="3">
    <source>
        <dbReference type="ARBA" id="ARBA00021717"/>
    </source>
</evidence>
<name>A0A5J4J1S9_9BACI</name>
<feature type="transmembrane region" description="Helical" evidence="10">
    <location>
        <begin position="65"/>
        <end position="86"/>
    </location>
</feature>
<evidence type="ECO:0000313" key="12">
    <source>
        <dbReference type="Proteomes" id="UP000391919"/>
    </source>
</evidence>
<keyword evidence="12" id="KW-1185">Reference proteome</keyword>
<organism evidence="11 12">
    <name type="scientific">Weizmannia acidilactici</name>
    <dbReference type="NCBI Taxonomy" id="2607726"/>
    <lineage>
        <taxon>Bacteria</taxon>
        <taxon>Bacillati</taxon>
        <taxon>Bacillota</taxon>
        <taxon>Bacilli</taxon>
        <taxon>Bacillales</taxon>
        <taxon>Bacillaceae</taxon>
        <taxon>Heyndrickxia</taxon>
    </lineage>
</organism>
<feature type="transmembrane region" description="Helical" evidence="10">
    <location>
        <begin position="122"/>
        <end position="148"/>
    </location>
</feature>
<evidence type="ECO:0000256" key="5">
    <source>
        <dbReference type="ARBA" id="ARBA00022692"/>
    </source>
</evidence>
<comment type="subcellular location">
    <subcellularLocation>
        <location evidence="10">Cell membrane</location>
        <topology evidence="10">Multi-pass membrane protein</topology>
    </subcellularLocation>
    <subcellularLocation>
        <location evidence="10">Bacterial flagellum basal body</location>
    </subcellularLocation>
</comment>
<dbReference type="PANTHER" id="PTHR30065">
    <property type="entry name" value="FLAGELLAR BIOSYNTHETIC PROTEIN FLIR"/>
    <property type="match status" value="1"/>
</dbReference>
<keyword evidence="4 10" id="KW-1003">Cell membrane</keyword>
<dbReference type="PRINTS" id="PR00953">
    <property type="entry name" value="TYPE3IMRPROT"/>
</dbReference>
<gene>
    <name evidence="11" type="primary">fliR</name>
    <name evidence="11" type="ORF">BpJC7_03350</name>
</gene>
<dbReference type="RefSeq" id="WP_151679147.1">
    <property type="nucleotide sequence ID" value="NZ_BKZQ01000003.1"/>
</dbReference>
<evidence type="ECO:0000256" key="6">
    <source>
        <dbReference type="ARBA" id="ARBA00022989"/>
    </source>
</evidence>
<evidence type="ECO:0000256" key="2">
    <source>
        <dbReference type="ARBA" id="ARBA00009772"/>
    </source>
</evidence>
<evidence type="ECO:0000256" key="1">
    <source>
        <dbReference type="ARBA" id="ARBA00002578"/>
    </source>
</evidence>
<evidence type="ECO:0000256" key="4">
    <source>
        <dbReference type="ARBA" id="ARBA00022475"/>
    </source>
</evidence>
<keyword evidence="6 10" id="KW-1133">Transmembrane helix</keyword>
<evidence type="ECO:0000256" key="9">
    <source>
        <dbReference type="NCBIfam" id="TIGR01400"/>
    </source>
</evidence>
<feature type="transmembrane region" description="Helical" evidence="10">
    <location>
        <begin position="168"/>
        <end position="198"/>
    </location>
</feature>
<dbReference type="Pfam" id="PF01311">
    <property type="entry name" value="Bac_export_1"/>
    <property type="match status" value="1"/>
</dbReference>
<dbReference type="GO" id="GO:0009425">
    <property type="term" value="C:bacterial-type flagellum basal body"/>
    <property type="evidence" value="ECO:0007669"/>
    <property type="project" value="UniProtKB-SubCell"/>
</dbReference>
<keyword evidence="8 10" id="KW-0975">Bacterial flagellum</keyword>
<dbReference type="AlphaFoldDB" id="A0A5J4J1S9"/>
<comment type="function">
    <text evidence="1 10">Role in flagellar biosynthesis.</text>
</comment>
<dbReference type="GO" id="GO:0006605">
    <property type="term" value="P:protein targeting"/>
    <property type="evidence" value="ECO:0007669"/>
    <property type="project" value="UniProtKB-UniRule"/>
</dbReference>
<dbReference type="Proteomes" id="UP000391919">
    <property type="component" value="Unassembled WGS sequence"/>
</dbReference>
<evidence type="ECO:0000256" key="7">
    <source>
        <dbReference type="ARBA" id="ARBA00023136"/>
    </source>
</evidence>
<dbReference type="GO" id="GO:0044780">
    <property type="term" value="P:bacterial-type flagellum assembly"/>
    <property type="evidence" value="ECO:0007669"/>
    <property type="project" value="UniProtKB-UniRule"/>
</dbReference>
<accession>A0A5J4J1S9</accession>
<keyword evidence="5 10" id="KW-0812">Transmembrane</keyword>
<dbReference type="InterPro" id="IPR006303">
    <property type="entry name" value="FliR"/>
</dbReference>
<evidence type="ECO:0000256" key="10">
    <source>
        <dbReference type="RuleBase" id="RU362071"/>
    </source>
</evidence>
<comment type="caution">
    <text evidence="11">The sequence shown here is derived from an EMBL/GenBank/DDBJ whole genome shotgun (WGS) entry which is preliminary data.</text>
</comment>
<sequence>MNELIPSFSIFLLVLVRVTTFFIMMPLFSNRSVPAPFRIGLGFFMSLIIAYTIHVRPFDFYGSYFLLIIKEALVGLLIGFAAYLVISAIQMAGTFIDFQMGFSLANVIDPHTAAQTSLTSQYLYSFALLLLLSLNGHHLILDGIYYSYQFIPIDQPWIHLGSANLAKYLALLLARIFLIAFQMSAPVVAILFLVDVAFGIVARTVPQLNIFVAGFPVKIAVGFIVMAATMGTVYIVVEHLFETMFYTMRNVMELLGGSA</sequence>
<dbReference type="EMBL" id="BKZQ01000003">
    <property type="protein sequence ID" value="GER69032.1"/>
    <property type="molecule type" value="Genomic_DNA"/>
</dbReference>
<keyword evidence="11" id="KW-0969">Cilium</keyword>
<dbReference type="NCBIfam" id="TIGR01400">
    <property type="entry name" value="fliR"/>
    <property type="match status" value="1"/>
</dbReference>
<keyword evidence="11" id="KW-0966">Cell projection</keyword>
<dbReference type="InterPro" id="IPR002010">
    <property type="entry name" value="T3SS_IM_R"/>
</dbReference>
<feature type="transmembrane region" description="Helical" evidence="10">
    <location>
        <begin position="210"/>
        <end position="237"/>
    </location>
</feature>
<keyword evidence="7 10" id="KW-0472">Membrane</keyword>
<reference evidence="11 12" key="1">
    <citation type="submission" date="2019-09" db="EMBL/GenBank/DDBJ databases">
        <title>Draft genome sequence of Bacillus sp. JC-7.</title>
        <authorList>
            <person name="Tanaka N."/>
            <person name="Shiwa Y."/>
            <person name="Fujita N."/>
            <person name="Tanasupawat S."/>
        </authorList>
    </citation>
    <scope>NUCLEOTIDE SEQUENCE [LARGE SCALE GENOMIC DNA]</scope>
    <source>
        <strain evidence="11 12">JC-7</strain>
    </source>
</reference>
<feature type="transmembrane region" description="Helical" evidence="10">
    <location>
        <begin position="6"/>
        <end position="28"/>
    </location>
</feature>
<feature type="transmembrane region" description="Helical" evidence="10">
    <location>
        <begin position="35"/>
        <end position="53"/>
    </location>
</feature>
<protein>
    <recommendedName>
        <fullName evidence="3 9">Flagellar biosynthetic protein FliR</fullName>
    </recommendedName>
</protein>